<feature type="transmembrane region" description="Helical" evidence="1">
    <location>
        <begin position="339"/>
        <end position="357"/>
    </location>
</feature>
<proteinExistence type="predicted"/>
<feature type="transmembrane region" description="Helical" evidence="1">
    <location>
        <begin position="210"/>
        <end position="235"/>
    </location>
</feature>
<feature type="transmembrane region" description="Helical" evidence="1">
    <location>
        <begin position="109"/>
        <end position="130"/>
    </location>
</feature>
<protein>
    <recommendedName>
        <fullName evidence="6">DUF2029 domain-containing protein</fullName>
    </recommendedName>
</protein>
<evidence type="ECO:0000256" key="1">
    <source>
        <dbReference type="SAM" id="Phobius"/>
    </source>
</evidence>
<reference evidence="3 4" key="1">
    <citation type="submission" date="2017-09" db="EMBL/GenBank/DDBJ databases">
        <authorList>
            <person name="Ehlers B."/>
            <person name="Leendertz F.H."/>
        </authorList>
    </citation>
    <scope>NUCLEOTIDE SEQUENCE [LARGE SCALE GENOMIC DNA]</scope>
    <source>
        <strain evidence="3 4">CGMCC 1.12662</strain>
    </source>
</reference>
<keyword evidence="1" id="KW-0472">Membrane</keyword>
<feature type="transmembrane region" description="Helical" evidence="1">
    <location>
        <begin position="286"/>
        <end position="304"/>
    </location>
</feature>
<keyword evidence="1" id="KW-1133">Transmembrane helix</keyword>
<dbReference type="EMBL" id="PGTD01000007">
    <property type="protein sequence ID" value="PJE31954.1"/>
    <property type="molecule type" value="Genomic_DNA"/>
</dbReference>
<evidence type="ECO:0000313" key="4">
    <source>
        <dbReference type="Proteomes" id="UP000231655"/>
    </source>
</evidence>
<dbReference type="Proteomes" id="UP000231655">
    <property type="component" value="Unassembled WGS sequence"/>
</dbReference>
<feature type="transmembrane region" description="Helical" evidence="1">
    <location>
        <begin position="6"/>
        <end position="26"/>
    </location>
</feature>
<name>A0A285ISK4_9RHOB</name>
<dbReference type="AlphaFoldDB" id="A0A285ISK4"/>
<keyword evidence="5" id="KW-1185">Reference proteome</keyword>
<accession>A0A285ISK4</accession>
<dbReference type="OrthoDB" id="7993201at2"/>
<evidence type="ECO:0008006" key="6">
    <source>
        <dbReference type="Google" id="ProtNLM"/>
    </source>
</evidence>
<evidence type="ECO:0000313" key="5">
    <source>
        <dbReference type="Proteomes" id="UP000231702"/>
    </source>
</evidence>
<feature type="transmembrane region" description="Helical" evidence="1">
    <location>
        <begin position="84"/>
        <end position="103"/>
    </location>
</feature>
<evidence type="ECO:0000313" key="3">
    <source>
        <dbReference type="EMBL" id="SNY50990.1"/>
    </source>
</evidence>
<feature type="transmembrane region" description="Helical" evidence="1">
    <location>
        <begin position="255"/>
        <end position="279"/>
    </location>
</feature>
<reference evidence="2 5" key="2">
    <citation type="journal article" date="2018" name="Int. J. Syst. Evol. Microbiol.">
        <title>Pseudooceanicola lipolyticus sp. nov., a marine alphaproteobacterium, reclassification of Oceanicola flagellatus as Pseudooceanicola flagellatus comb. nov. and emended description of the genus Pseudooceanicola.</title>
        <authorList>
            <person name="Huang M.-M."/>
            <person name="Guo L.-L."/>
            <person name="Wu Y.-H."/>
            <person name="Lai Q.-L."/>
            <person name="Shao Z.-Z."/>
            <person name="Wang C.-S."/>
            <person name="Wu M."/>
            <person name="Xu X.-W."/>
        </authorList>
    </citation>
    <scope>NUCLEOTIDE SEQUENCE [LARGE SCALE GENOMIC DNA]</scope>
    <source>
        <strain evidence="2 5">Ar-45</strain>
    </source>
</reference>
<organism evidence="3 4">
    <name type="scientific">Pseudooceanicola antarcticus</name>
    <dbReference type="NCBI Taxonomy" id="1247613"/>
    <lineage>
        <taxon>Bacteria</taxon>
        <taxon>Pseudomonadati</taxon>
        <taxon>Pseudomonadota</taxon>
        <taxon>Alphaproteobacteria</taxon>
        <taxon>Rhodobacterales</taxon>
        <taxon>Paracoccaceae</taxon>
        <taxon>Pseudooceanicola</taxon>
    </lineage>
</organism>
<sequence length="529" mass="57713">MNRTDTGRFLALLIGYLGVQALLIGLRGGVYFGYHEADMIHLASLTMLEVEGQVAHLDFSTPIGEWSFSPISYLVRAGMGLGQAMLWSQWAVALLIAPALAWICWSRFTFWPSVAVALVVLSLPLALVYGTTEIFLSLSMHYNRWAWALAFLTVPVVLFPPVQGRAGDWADAAVLGLPMAMLVMIKLTYAVALAPACILGLLLSGRARVLLRALILALAVLAGITLVHGPGYWVAYVEDLFGVMESEVRSHPGPSFARILLSPAYTLGTLAGLAAVFLLRAIPGRGTSGLTLLIFLPGFAYIAYQNYGNDPLWLAMLGITLLGLPGPEADPDRERILRSLGAAMLVLIGPVMLNLGYSPIRHALQPEAPYEQVLPGHPDFQVLSRRMAGTSVARAWEGSPTQSVTTQNLTLLEEFDGKPLPDCALETGLLPYFQVMSARMAQSEALAGRMPFVADSFSPHWMFLGWAPLPGGTPWYYSGLPGYENAQHLLVPHCVTNTKVRTIVLGQVDPETLNLVEENELYRLYEIKR</sequence>
<evidence type="ECO:0000313" key="2">
    <source>
        <dbReference type="EMBL" id="PJE31954.1"/>
    </source>
</evidence>
<dbReference type="EMBL" id="OBEA01000003">
    <property type="protein sequence ID" value="SNY50990.1"/>
    <property type="molecule type" value="Genomic_DNA"/>
</dbReference>
<feature type="transmembrane region" description="Helical" evidence="1">
    <location>
        <begin position="179"/>
        <end position="203"/>
    </location>
</feature>
<dbReference type="RefSeq" id="WP_097145730.1">
    <property type="nucleotide sequence ID" value="NZ_OBEA01000003.1"/>
</dbReference>
<gene>
    <name evidence="2" type="ORF">CVM39_02320</name>
    <name evidence="3" type="ORF">SAMN06297129_1998</name>
</gene>
<keyword evidence="1" id="KW-0812">Transmembrane</keyword>
<dbReference type="Proteomes" id="UP000231702">
    <property type="component" value="Unassembled WGS sequence"/>
</dbReference>